<dbReference type="Proteomes" id="UP000053268">
    <property type="component" value="Unassembled WGS sequence"/>
</dbReference>
<feature type="region of interest" description="Disordered" evidence="1">
    <location>
        <begin position="1"/>
        <end position="20"/>
    </location>
</feature>
<dbReference type="EMBL" id="KQ459606">
    <property type="protein sequence ID" value="KPI91482.1"/>
    <property type="molecule type" value="Genomic_DNA"/>
</dbReference>
<evidence type="ECO:0000256" key="1">
    <source>
        <dbReference type="SAM" id="MobiDB-lite"/>
    </source>
</evidence>
<name>A0A194PDZ4_PAPXU</name>
<accession>A0A194PDZ4</accession>
<evidence type="ECO:0000313" key="3">
    <source>
        <dbReference type="Proteomes" id="UP000053268"/>
    </source>
</evidence>
<proteinExistence type="predicted"/>
<feature type="region of interest" description="Disordered" evidence="1">
    <location>
        <begin position="38"/>
        <end position="67"/>
    </location>
</feature>
<sequence>MTSHLLPLPTPPACGSLVDRDHATPRVSIIDYDGDVRHRGERVRGGGRGGAADRVPRAASPRPPSVS</sequence>
<keyword evidence="3" id="KW-1185">Reference proteome</keyword>
<protein>
    <submittedName>
        <fullName evidence="2">Uncharacterized protein</fullName>
    </submittedName>
</protein>
<dbReference type="AlphaFoldDB" id="A0A194PDZ4"/>
<organism evidence="2 3">
    <name type="scientific">Papilio xuthus</name>
    <name type="common">Asian swallowtail butterfly</name>
    <dbReference type="NCBI Taxonomy" id="66420"/>
    <lineage>
        <taxon>Eukaryota</taxon>
        <taxon>Metazoa</taxon>
        <taxon>Ecdysozoa</taxon>
        <taxon>Arthropoda</taxon>
        <taxon>Hexapoda</taxon>
        <taxon>Insecta</taxon>
        <taxon>Pterygota</taxon>
        <taxon>Neoptera</taxon>
        <taxon>Endopterygota</taxon>
        <taxon>Lepidoptera</taxon>
        <taxon>Glossata</taxon>
        <taxon>Ditrysia</taxon>
        <taxon>Papilionoidea</taxon>
        <taxon>Papilionidae</taxon>
        <taxon>Papilioninae</taxon>
        <taxon>Papilio</taxon>
    </lineage>
</organism>
<evidence type="ECO:0000313" key="2">
    <source>
        <dbReference type="EMBL" id="KPI91482.1"/>
    </source>
</evidence>
<reference evidence="2 3" key="1">
    <citation type="journal article" date="2015" name="Nat. Commun.">
        <title>Outbred genome sequencing and CRISPR/Cas9 gene editing in butterflies.</title>
        <authorList>
            <person name="Li X."/>
            <person name="Fan D."/>
            <person name="Zhang W."/>
            <person name="Liu G."/>
            <person name="Zhang L."/>
            <person name="Zhao L."/>
            <person name="Fang X."/>
            <person name="Chen L."/>
            <person name="Dong Y."/>
            <person name="Chen Y."/>
            <person name="Ding Y."/>
            <person name="Zhao R."/>
            <person name="Feng M."/>
            <person name="Zhu Y."/>
            <person name="Feng Y."/>
            <person name="Jiang X."/>
            <person name="Zhu D."/>
            <person name="Xiang H."/>
            <person name="Feng X."/>
            <person name="Li S."/>
            <person name="Wang J."/>
            <person name="Zhang G."/>
            <person name="Kronforst M.R."/>
            <person name="Wang W."/>
        </authorList>
    </citation>
    <scope>NUCLEOTIDE SEQUENCE [LARGE SCALE GENOMIC DNA]</scope>
    <source>
        <strain evidence="2">Ya'a_city_454_Px</strain>
        <tissue evidence="2">Whole body</tissue>
    </source>
</reference>
<gene>
    <name evidence="2" type="ORF">RR46_14986</name>
</gene>